<protein>
    <recommendedName>
        <fullName evidence="4">Prepilin-type N-terminal cleavage/methylation domain-containing protein</fullName>
    </recommendedName>
</protein>
<dbReference type="NCBIfam" id="TIGR02532">
    <property type="entry name" value="IV_pilin_GFxxxE"/>
    <property type="match status" value="1"/>
</dbReference>
<dbReference type="Pfam" id="PF07963">
    <property type="entry name" value="N_methyl"/>
    <property type="match status" value="1"/>
</dbReference>
<dbReference type="Proteomes" id="UP000252355">
    <property type="component" value="Unassembled WGS sequence"/>
</dbReference>
<keyword evidence="1" id="KW-0472">Membrane</keyword>
<comment type="caution">
    <text evidence="2">The sequence shown here is derived from an EMBL/GenBank/DDBJ whole genome shotgun (WGS) entry which is preliminary data.</text>
</comment>
<dbReference type="PROSITE" id="PS00409">
    <property type="entry name" value="PROKAR_NTER_METHYL"/>
    <property type="match status" value="1"/>
</dbReference>
<keyword evidence="1" id="KW-0812">Transmembrane</keyword>
<dbReference type="EMBL" id="QOQW01000014">
    <property type="protein sequence ID" value="RCK79322.1"/>
    <property type="molecule type" value="Genomic_DNA"/>
</dbReference>
<evidence type="ECO:0000313" key="3">
    <source>
        <dbReference type="Proteomes" id="UP000252355"/>
    </source>
</evidence>
<feature type="transmembrane region" description="Helical" evidence="1">
    <location>
        <begin position="60"/>
        <end position="78"/>
    </location>
</feature>
<dbReference type="InterPro" id="IPR012902">
    <property type="entry name" value="N_methyl_site"/>
</dbReference>
<evidence type="ECO:0000313" key="2">
    <source>
        <dbReference type="EMBL" id="RCK79322.1"/>
    </source>
</evidence>
<evidence type="ECO:0000256" key="1">
    <source>
        <dbReference type="SAM" id="Phobius"/>
    </source>
</evidence>
<dbReference type="AlphaFoldDB" id="A0A367ZPL6"/>
<gene>
    <name evidence="2" type="ORF">OZSIB_0193</name>
</gene>
<keyword evidence="1" id="KW-1133">Transmembrane helix</keyword>
<sequence>MRRVGAEGQTASGAGHGRASAFVGKVGLAWRLWPAGRARGGKRGGAPGHARRGGFTLVEVLISMMILSLVLLGALVMVSRSRVGAMDAWFEFLAVQLALEPIEVFRGFGATWVKDYRAHPLPEFPLGVTAIEPRRGALHWPADATLFEREITLTPVEEPVPGVLVEVRVRPRGATRAQVWLRREEVVMSALLVEQPR</sequence>
<name>A0A367ZPL6_9BACT</name>
<proteinExistence type="predicted"/>
<accession>A0A367ZPL6</accession>
<organism evidence="2 3">
    <name type="scientific">Candidatus Ozemobacter sibiricus</name>
    <dbReference type="NCBI Taxonomy" id="2268124"/>
    <lineage>
        <taxon>Bacteria</taxon>
        <taxon>Candidatus Ozemobacteria</taxon>
        <taxon>Candidatus Ozemobacterales</taxon>
        <taxon>Candidatus Ozemobacteraceae</taxon>
        <taxon>Candidatus Ozemobacter</taxon>
    </lineage>
</organism>
<evidence type="ECO:0008006" key="4">
    <source>
        <dbReference type="Google" id="ProtNLM"/>
    </source>
</evidence>
<reference evidence="2 3" key="1">
    <citation type="submission" date="2018-05" db="EMBL/GenBank/DDBJ databases">
        <title>A metagenomic window into the 2 km-deep terrestrial subsurface aquifer revealed taxonomically and functionally diverse microbial community comprising novel uncultured bacterial lineages.</title>
        <authorList>
            <person name="Kadnikov V.V."/>
            <person name="Mardanov A.V."/>
            <person name="Beletsky A.V."/>
            <person name="Banks D."/>
            <person name="Pimenov N.V."/>
            <person name="Frank Y.A."/>
            <person name="Karnachuk O.V."/>
            <person name="Ravin N.V."/>
        </authorList>
    </citation>
    <scope>NUCLEOTIDE SEQUENCE [LARGE SCALE GENOMIC DNA]</scope>
    <source>
        <strain evidence="2">BY5</strain>
    </source>
</reference>